<reference evidence="8 9" key="1">
    <citation type="submission" date="2017-03" db="EMBL/GenBank/DDBJ databases">
        <title>Widespread Adenine N6-methylation of Active Genes in Fungi.</title>
        <authorList>
            <consortium name="DOE Joint Genome Institute"/>
            <person name="Mondo S.J."/>
            <person name="Dannebaum R.O."/>
            <person name="Kuo R.C."/>
            <person name="Louie K.B."/>
            <person name="Bewick A.J."/>
            <person name="Labutti K."/>
            <person name="Haridas S."/>
            <person name="Kuo A."/>
            <person name="Salamov A."/>
            <person name="Ahrendt S.R."/>
            <person name="Lau R."/>
            <person name="Bowen B.P."/>
            <person name="Lipzen A."/>
            <person name="Sullivan W."/>
            <person name="Andreopoulos W.B."/>
            <person name="Clum A."/>
            <person name="Lindquist E."/>
            <person name="Daum C."/>
            <person name="Northen T.R."/>
            <person name="Ramamoorthy G."/>
            <person name="Schmitz R.J."/>
            <person name="Gryganskyi A."/>
            <person name="Culley D."/>
            <person name="Magnuson J."/>
            <person name="James T.Y."/>
            <person name="O'Malley M.A."/>
            <person name="Stajich J.E."/>
            <person name="Spatafora J.W."/>
            <person name="Visel A."/>
            <person name="Grigoriev I.V."/>
        </authorList>
    </citation>
    <scope>NUCLEOTIDE SEQUENCE [LARGE SCALE GENOMIC DNA]</scope>
    <source>
        <strain evidence="8 9">NRRL Y-17943</strain>
    </source>
</reference>
<dbReference type="GO" id="GO:0061700">
    <property type="term" value="C:GATOR2 complex"/>
    <property type="evidence" value="ECO:0007669"/>
    <property type="project" value="TreeGrafter"/>
</dbReference>
<evidence type="ECO:0000256" key="6">
    <source>
        <dbReference type="PROSITE-ProRule" id="PRU00221"/>
    </source>
</evidence>
<dbReference type="Gene3D" id="2.130.10.10">
    <property type="entry name" value="YVTN repeat-like/Quinoprotein amine dehydrogenase"/>
    <property type="match status" value="1"/>
</dbReference>
<dbReference type="InterPro" id="IPR036322">
    <property type="entry name" value="WD40_repeat_dom_sf"/>
</dbReference>
<dbReference type="InterPro" id="IPR015943">
    <property type="entry name" value="WD40/YVTN_repeat-like_dom_sf"/>
</dbReference>
<evidence type="ECO:0000256" key="5">
    <source>
        <dbReference type="ARBA" id="ARBA00022833"/>
    </source>
</evidence>
<dbReference type="GO" id="GO:1904263">
    <property type="term" value="P:positive regulation of TORC1 signaling"/>
    <property type="evidence" value="ECO:0007669"/>
    <property type="project" value="TreeGrafter"/>
</dbReference>
<dbReference type="Pfam" id="PF00400">
    <property type="entry name" value="WD40"/>
    <property type="match status" value="1"/>
</dbReference>
<keyword evidence="1 6" id="KW-0853">WD repeat</keyword>
<dbReference type="PROSITE" id="PS50082">
    <property type="entry name" value="WD_REPEATS_2"/>
    <property type="match status" value="1"/>
</dbReference>
<dbReference type="GeneID" id="33557301"/>
<feature type="compositionally biased region" description="Low complexity" evidence="7">
    <location>
        <begin position="64"/>
        <end position="79"/>
    </location>
</feature>
<sequence>MNRLTNAFASATGIPHPPEVLPSSSSTPPQSTRRDSSRHSRVELNYAQIYDDPRRTIFYAAETSQSSASSFNGNSRSSSLPRSIGRRERHPTIWEADRSPRLKVRYTFGGSKGEGKRGWGVSTIPGSSRINCMAKGPNGRYAIGGGQYLRIIQVKSSKDHSPERMDEVVNLWKPSYLVDKSISDLDWGAHDLSSKIFSAAPSGNFLIFDVNKGKLDREVRGGHSRPINVIRVCQSQSHSGIIITGGTEGQARIFDIRQREPNTKKHYKHSGAITSLTFAPESPHQFLVGLDNGSIQRYDLRNQYKATGRIWGAHGNKAVMDLKWKDGTSGWLASAGEDRTVQIWDMSQSWERPPTPTHTLHIAQPVRRIVWRPNHPTDLVVIPNASPLSAIDPTIASIPQGLESYQTIENNIEIWDVRRHYVPKYAVPIVSDGTPIDLDWWDDDRLVGAFPGSFTEIDIRERLLPLENLPRQIMAWSPRGELVYALDKFQLGEIPFDDPQPELANHWDRIGKRPKAIQDTAYEPVQALGTLALADVDEEDFEFLAQNYRLEGGSAVNICLWNRSVAEHCGRHDDARLWSFLQVLIDEFTPHSPTVDPFSAPAMPKSDLPSPSLSPRQTAVSARRSPSPIALERIDDTLDDIEELLTISSSSSSIANQAIQPSRGIHPRVFTFAPFPSTLSRTDSEKPSPQPRPIVPSLPSTFTSPPISSGRGTPRPLLAQIADRTGRRMSAQVTAQLDDGNDDEDDDDDYPDPYGVMPSAVVPIPIRSNSVAQSYGRGSASSGSTARASNAHQTRPPRGSNDFLDTSNSQRNLSTTMTSTTDISRPIPTTRSPRSSHKPSPQAAAVPPPRVDSPIKRVQLPPASLDPNGMISPWGKVDRSSEFGQEEWTAYKKQRMAPLLAWWLAYVDDGEVQLASTLLVVGREYVDFPVAQSERIVHAYLELLEAHHLAVQAAYVKKYAGLDSMETRAGDDGVTHVVHCASCGRSTGSVEISHEEASFWWCKRCKKNARYCVVCHRPVKGLYLGCRQCHHGGHQKCMRLHYLESEPREYMSVARAGQTDKSRTSGETYRSSGDDLKHMSDTTPPTAIKTWNPCATGCGCKCRITVGFAEEL</sequence>
<dbReference type="InterPro" id="IPR019775">
    <property type="entry name" value="WD40_repeat_CS"/>
</dbReference>
<feature type="compositionally biased region" description="Acidic residues" evidence="7">
    <location>
        <begin position="739"/>
        <end position="751"/>
    </location>
</feature>
<dbReference type="EMBL" id="NBSH01000005">
    <property type="protein sequence ID" value="ORX37616.1"/>
    <property type="molecule type" value="Genomic_DNA"/>
</dbReference>
<accession>A0A1Y1UJH1</accession>
<dbReference type="InParanoid" id="A0A1Y1UJH1"/>
<dbReference type="GO" id="GO:0005829">
    <property type="term" value="C:cytosol"/>
    <property type="evidence" value="ECO:0007669"/>
    <property type="project" value="TreeGrafter"/>
</dbReference>
<dbReference type="STRING" id="4999.A0A1Y1UJH1"/>
<dbReference type="OrthoDB" id="60955at2759"/>
<keyword evidence="4" id="KW-0863">Zinc-finger</keyword>
<dbReference type="SUPFAM" id="SSF50978">
    <property type="entry name" value="WD40 repeat-like"/>
    <property type="match status" value="1"/>
</dbReference>
<feature type="compositionally biased region" description="Low complexity" evidence="7">
    <location>
        <begin position="604"/>
        <end position="615"/>
    </location>
</feature>
<organism evidence="8 9">
    <name type="scientific">Kockovaella imperatae</name>
    <dbReference type="NCBI Taxonomy" id="4999"/>
    <lineage>
        <taxon>Eukaryota</taxon>
        <taxon>Fungi</taxon>
        <taxon>Dikarya</taxon>
        <taxon>Basidiomycota</taxon>
        <taxon>Agaricomycotina</taxon>
        <taxon>Tremellomycetes</taxon>
        <taxon>Tremellales</taxon>
        <taxon>Cuniculitremaceae</taxon>
        <taxon>Kockovaella</taxon>
    </lineage>
</organism>
<evidence type="ECO:0000256" key="2">
    <source>
        <dbReference type="ARBA" id="ARBA00022723"/>
    </source>
</evidence>
<evidence type="ECO:0000256" key="3">
    <source>
        <dbReference type="ARBA" id="ARBA00022737"/>
    </source>
</evidence>
<evidence type="ECO:0000313" key="8">
    <source>
        <dbReference type="EMBL" id="ORX37616.1"/>
    </source>
</evidence>
<dbReference type="Proteomes" id="UP000193218">
    <property type="component" value="Unassembled WGS sequence"/>
</dbReference>
<feature type="region of interest" description="Disordered" evidence="7">
    <location>
        <begin position="1054"/>
        <end position="1082"/>
    </location>
</feature>
<evidence type="ECO:0000256" key="1">
    <source>
        <dbReference type="ARBA" id="ARBA00022574"/>
    </source>
</evidence>
<feature type="region of interest" description="Disordered" evidence="7">
    <location>
        <begin position="676"/>
        <end position="854"/>
    </location>
</feature>
<comment type="caution">
    <text evidence="8">The sequence shown here is derived from an EMBL/GenBank/DDBJ whole genome shotgun (WGS) entry which is preliminary data.</text>
</comment>
<feature type="region of interest" description="Disordered" evidence="7">
    <location>
        <begin position="63"/>
        <end position="89"/>
    </location>
</feature>
<dbReference type="InterPro" id="IPR037590">
    <property type="entry name" value="WDR24"/>
</dbReference>
<feature type="region of interest" description="Disordered" evidence="7">
    <location>
        <begin position="598"/>
        <end position="625"/>
    </location>
</feature>
<protein>
    <submittedName>
        <fullName evidence="8">WD40-repeat-containing domain protein</fullName>
    </submittedName>
</protein>
<feature type="compositionally biased region" description="Polar residues" evidence="7">
    <location>
        <begin position="698"/>
        <end position="711"/>
    </location>
</feature>
<dbReference type="InterPro" id="IPR001680">
    <property type="entry name" value="WD40_rpt"/>
</dbReference>
<dbReference type="GO" id="GO:0005774">
    <property type="term" value="C:vacuolar membrane"/>
    <property type="evidence" value="ECO:0007669"/>
    <property type="project" value="TreeGrafter"/>
</dbReference>
<dbReference type="PANTHER" id="PTHR46200:SF1">
    <property type="entry name" value="GATOR COMPLEX PROTEIN WDR24"/>
    <property type="match status" value="1"/>
</dbReference>
<dbReference type="PANTHER" id="PTHR46200">
    <property type="entry name" value="GATOR COMPLEX PROTEIN WDR24"/>
    <property type="match status" value="1"/>
</dbReference>
<evidence type="ECO:0000313" key="9">
    <source>
        <dbReference type="Proteomes" id="UP000193218"/>
    </source>
</evidence>
<feature type="compositionally biased region" description="Low complexity" evidence="7">
    <location>
        <begin position="774"/>
        <end position="789"/>
    </location>
</feature>
<dbReference type="GO" id="GO:0008270">
    <property type="term" value="F:zinc ion binding"/>
    <property type="evidence" value="ECO:0007669"/>
    <property type="project" value="UniProtKB-KW"/>
</dbReference>
<gene>
    <name evidence="8" type="ORF">BD324DRAFT_622645</name>
</gene>
<feature type="repeat" description="WD" evidence="6">
    <location>
        <begin position="332"/>
        <end position="347"/>
    </location>
</feature>
<dbReference type="PROSITE" id="PS00678">
    <property type="entry name" value="WD_REPEATS_1"/>
    <property type="match status" value="1"/>
</dbReference>
<feature type="compositionally biased region" description="Basic and acidic residues" evidence="7">
    <location>
        <begin position="32"/>
        <end position="42"/>
    </location>
</feature>
<dbReference type="GO" id="GO:0016239">
    <property type="term" value="P:positive regulation of macroautophagy"/>
    <property type="evidence" value="ECO:0007669"/>
    <property type="project" value="TreeGrafter"/>
</dbReference>
<feature type="compositionally biased region" description="Polar residues" evidence="7">
    <location>
        <begin position="803"/>
        <end position="833"/>
    </location>
</feature>
<name>A0A1Y1UJH1_9TREE</name>
<dbReference type="SMART" id="SM00320">
    <property type="entry name" value="WD40"/>
    <property type="match status" value="4"/>
</dbReference>
<proteinExistence type="predicted"/>
<dbReference type="AlphaFoldDB" id="A0A1Y1UJH1"/>
<keyword evidence="5" id="KW-0862">Zinc</keyword>
<keyword evidence="3" id="KW-0677">Repeat</keyword>
<keyword evidence="9" id="KW-1185">Reference proteome</keyword>
<feature type="compositionally biased region" description="Low complexity" evidence="7">
    <location>
        <begin position="22"/>
        <end position="31"/>
    </location>
</feature>
<feature type="region of interest" description="Disordered" evidence="7">
    <location>
        <begin position="1"/>
        <end position="42"/>
    </location>
</feature>
<evidence type="ECO:0000256" key="7">
    <source>
        <dbReference type="SAM" id="MobiDB-lite"/>
    </source>
</evidence>
<keyword evidence="2" id="KW-0479">Metal-binding</keyword>
<evidence type="ECO:0000256" key="4">
    <source>
        <dbReference type="ARBA" id="ARBA00022771"/>
    </source>
</evidence>
<dbReference type="RefSeq" id="XP_021871603.1">
    <property type="nucleotide sequence ID" value="XM_022015492.1"/>
</dbReference>